<dbReference type="InterPro" id="IPR040079">
    <property type="entry name" value="Glutathione_S-Trfase"/>
</dbReference>
<dbReference type="PANTHER" id="PTHR43968">
    <property type="match status" value="1"/>
</dbReference>
<protein>
    <submittedName>
        <fullName evidence="4">Aste57867_17682 protein</fullName>
    </submittedName>
</protein>
<dbReference type="EMBL" id="CAADRA010006246">
    <property type="protein sequence ID" value="VFT94433.1"/>
    <property type="molecule type" value="Genomic_DNA"/>
</dbReference>
<dbReference type="AlphaFoldDB" id="A0A485L8G9"/>
<dbReference type="PANTHER" id="PTHR43968:SF6">
    <property type="entry name" value="GLUTATHIONE S-TRANSFERASE OMEGA"/>
    <property type="match status" value="1"/>
</dbReference>
<dbReference type="Pfam" id="PF16865">
    <property type="entry name" value="GST_C_5"/>
    <property type="match status" value="1"/>
</dbReference>
<dbReference type="SFLD" id="SFLDG00358">
    <property type="entry name" value="Main_(cytGST)"/>
    <property type="match status" value="1"/>
</dbReference>
<organism evidence="4 5">
    <name type="scientific">Aphanomyces stellatus</name>
    <dbReference type="NCBI Taxonomy" id="120398"/>
    <lineage>
        <taxon>Eukaryota</taxon>
        <taxon>Sar</taxon>
        <taxon>Stramenopiles</taxon>
        <taxon>Oomycota</taxon>
        <taxon>Saprolegniomycetes</taxon>
        <taxon>Saprolegniales</taxon>
        <taxon>Verrucalvaceae</taxon>
        <taxon>Aphanomyces</taxon>
    </lineage>
</organism>
<dbReference type="InterPro" id="IPR036282">
    <property type="entry name" value="Glutathione-S-Trfase_C_sf"/>
</dbReference>
<feature type="domain" description="GST C-terminal" evidence="2">
    <location>
        <begin position="110"/>
        <end position="235"/>
    </location>
</feature>
<accession>A0A485L8G9</accession>
<dbReference type="InterPro" id="IPR036249">
    <property type="entry name" value="Thioredoxin-like_sf"/>
</dbReference>
<dbReference type="OrthoDB" id="60343at2759"/>
<dbReference type="EMBL" id="VJMH01006225">
    <property type="protein sequence ID" value="KAF0691020.1"/>
    <property type="molecule type" value="Genomic_DNA"/>
</dbReference>
<dbReference type="Gene3D" id="1.20.1050.10">
    <property type="match status" value="1"/>
</dbReference>
<dbReference type="Gene3D" id="3.40.30.10">
    <property type="entry name" value="Glutaredoxin"/>
    <property type="match status" value="1"/>
</dbReference>
<proteinExistence type="predicted"/>
<evidence type="ECO:0000313" key="3">
    <source>
        <dbReference type="EMBL" id="KAF0691020.1"/>
    </source>
</evidence>
<gene>
    <name evidence="4" type="primary">Aste57867_17682</name>
    <name evidence="3" type="ORF">As57867_017621</name>
    <name evidence="4" type="ORF">ASTE57867_17682</name>
</gene>
<dbReference type="PROSITE" id="PS50404">
    <property type="entry name" value="GST_NTER"/>
    <property type="match status" value="1"/>
</dbReference>
<dbReference type="Pfam" id="PF13409">
    <property type="entry name" value="GST_N_2"/>
    <property type="match status" value="1"/>
</dbReference>
<dbReference type="SUPFAM" id="SSF47616">
    <property type="entry name" value="GST C-terminal domain-like"/>
    <property type="match status" value="1"/>
</dbReference>
<dbReference type="SUPFAM" id="SSF52833">
    <property type="entry name" value="Thioredoxin-like"/>
    <property type="match status" value="1"/>
</dbReference>
<reference evidence="3" key="2">
    <citation type="submission" date="2019-06" db="EMBL/GenBank/DDBJ databases">
        <title>Genomics analysis of Aphanomyces spp. identifies a new class of oomycete effector associated with host adaptation.</title>
        <authorList>
            <person name="Gaulin E."/>
        </authorList>
    </citation>
    <scope>NUCLEOTIDE SEQUENCE</scope>
    <source>
        <strain evidence="3">CBS 578.67</strain>
    </source>
</reference>
<dbReference type="SFLD" id="SFLDS00019">
    <property type="entry name" value="Glutathione_Transferase_(cytos"/>
    <property type="match status" value="1"/>
</dbReference>
<feature type="domain" description="GST N-terminal" evidence="1">
    <location>
        <begin position="29"/>
        <end position="108"/>
    </location>
</feature>
<sequence length="246" mass="27525">MTTVFTPLYSSIDYTSIPEDQLDALHSSPKLHLFNNIVCPFGHRALWTAAEVNAPFQVIEVSLKDKPASYKEKFNRYGTVPYLLDNGFAVYESAIVAQYLDTKFNDGNLHRAKDPQAASLAQLAAAKLEIRPFYVALRTGDDAAKAELKAVLTEIETIYRDHAKAFRAQGPYLLGAELSSAEINLVPFLFRFEVLLAHYHKFDFLADFPLLAAVLAAAKVRPAFQQTVREPEYYIQAYAGYVNPSP</sequence>
<dbReference type="Proteomes" id="UP000332933">
    <property type="component" value="Unassembled WGS sequence"/>
</dbReference>
<reference evidence="4 5" key="1">
    <citation type="submission" date="2019-03" db="EMBL/GenBank/DDBJ databases">
        <authorList>
            <person name="Gaulin E."/>
            <person name="Dumas B."/>
        </authorList>
    </citation>
    <scope>NUCLEOTIDE SEQUENCE [LARGE SCALE GENOMIC DNA]</scope>
    <source>
        <strain evidence="4">CBS 568.67</strain>
    </source>
</reference>
<evidence type="ECO:0000259" key="2">
    <source>
        <dbReference type="PROSITE" id="PS50405"/>
    </source>
</evidence>
<dbReference type="CDD" id="cd00570">
    <property type="entry name" value="GST_N_family"/>
    <property type="match status" value="1"/>
</dbReference>
<dbReference type="PROSITE" id="PS51354">
    <property type="entry name" value="GLUTAREDOXIN_2"/>
    <property type="match status" value="1"/>
</dbReference>
<dbReference type="GO" id="GO:0005737">
    <property type="term" value="C:cytoplasm"/>
    <property type="evidence" value="ECO:0007669"/>
    <property type="project" value="TreeGrafter"/>
</dbReference>
<dbReference type="InterPro" id="IPR004045">
    <property type="entry name" value="Glutathione_S-Trfase_N"/>
</dbReference>
<evidence type="ECO:0000313" key="5">
    <source>
        <dbReference type="Proteomes" id="UP000332933"/>
    </source>
</evidence>
<dbReference type="InterPro" id="IPR041695">
    <property type="entry name" value="GST_C_5"/>
</dbReference>
<evidence type="ECO:0000313" key="4">
    <source>
        <dbReference type="EMBL" id="VFT94433.1"/>
    </source>
</evidence>
<keyword evidence="5" id="KW-1185">Reference proteome</keyword>
<dbReference type="InterPro" id="IPR050983">
    <property type="entry name" value="GST_Omega/HSP26"/>
</dbReference>
<evidence type="ECO:0000259" key="1">
    <source>
        <dbReference type="PROSITE" id="PS50404"/>
    </source>
</evidence>
<dbReference type="PROSITE" id="PS50405">
    <property type="entry name" value="GST_CTER"/>
    <property type="match status" value="1"/>
</dbReference>
<dbReference type="InterPro" id="IPR010987">
    <property type="entry name" value="Glutathione-S-Trfase_C-like"/>
</dbReference>
<name>A0A485L8G9_9STRA</name>